<dbReference type="Pfam" id="PF01582">
    <property type="entry name" value="TIR"/>
    <property type="match status" value="1"/>
</dbReference>
<evidence type="ECO:0000256" key="2">
    <source>
        <dbReference type="ARBA" id="ARBA00004496"/>
    </source>
</evidence>
<dbReference type="SMART" id="SM00369">
    <property type="entry name" value="LRR_TYP"/>
    <property type="match status" value="9"/>
</dbReference>
<evidence type="ECO:0000256" key="6">
    <source>
        <dbReference type="ARBA" id="ARBA00022737"/>
    </source>
</evidence>
<feature type="domain" description="TIR" evidence="14">
    <location>
        <begin position="11"/>
        <end position="178"/>
    </location>
</feature>
<keyword evidence="5" id="KW-0433">Leucine-rich repeat</keyword>
<dbReference type="InterPro" id="IPR044974">
    <property type="entry name" value="Disease_R_plants"/>
</dbReference>
<dbReference type="SUPFAM" id="SSF52540">
    <property type="entry name" value="P-loop containing nucleoside triphosphate hydrolases"/>
    <property type="match status" value="1"/>
</dbReference>
<dbReference type="Pfam" id="PF07725">
    <property type="entry name" value="LRR_3"/>
    <property type="match status" value="1"/>
</dbReference>
<keyword evidence="6" id="KW-0677">Repeat</keyword>
<dbReference type="InterPro" id="IPR035897">
    <property type="entry name" value="Toll_tir_struct_dom_sf"/>
</dbReference>
<dbReference type="GO" id="GO:0043531">
    <property type="term" value="F:ADP binding"/>
    <property type="evidence" value="ECO:0007669"/>
    <property type="project" value="InterPro"/>
</dbReference>
<keyword evidence="10" id="KW-0539">Nucleus</keyword>
<dbReference type="Gene3D" id="3.40.50.300">
    <property type="entry name" value="P-loop containing nucleotide triphosphate hydrolases"/>
    <property type="match status" value="1"/>
</dbReference>
<keyword evidence="8" id="KW-0611">Plant defense</keyword>
<evidence type="ECO:0000256" key="7">
    <source>
        <dbReference type="ARBA" id="ARBA00022801"/>
    </source>
</evidence>
<dbReference type="GO" id="GO:0005737">
    <property type="term" value="C:cytoplasm"/>
    <property type="evidence" value="ECO:0007669"/>
    <property type="project" value="UniProtKB-SubCell"/>
</dbReference>
<dbReference type="InterPro" id="IPR058192">
    <property type="entry name" value="WHD_ROQ1-like"/>
</dbReference>
<dbReference type="EMBL" id="JARBHA010000018">
    <property type="protein sequence ID" value="KAJ9675667.1"/>
    <property type="molecule type" value="Genomic_DNA"/>
</dbReference>
<dbReference type="SUPFAM" id="SSF52058">
    <property type="entry name" value="L domain-like"/>
    <property type="match status" value="2"/>
</dbReference>
<dbReference type="Pfam" id="PF23598">
    <property type="entry name" value="LRR_14"/>
    <property type="match status" value="2"/>
</dbReference>
<dbReference type="InterPro" id="IPR058546">
    <property type="entry name" value="RPS4B/Roq1-like_LRR"/>
</dbReference>
<dbReference type="InterPro" id="IPR002182">
    <property type="entry name" value="NB-ARC"/>
</dbReference>
<dbReference type="Pfam" id="PF20160">
    <property type="entry name" value="C-JID"/>
    <property type="match status" value="2"/>
</dbReference>
<name>A0AA39DB01_VITRO</name>
<comment type="catalytic activity">
    <reaction evidence="11">
        <text>NAD(+) + H2O = ADP-D-ribose + nicotinamide + H(+)</text>
        <dbReference type="Rhea" id="RHEA:16301"/>
        <dbReference type="ChEBI" id="CHEBI:15377"/>
        <dbReference type="ChEBI" id="CHEBI:15378"/>
        <dbReference type="ChEBI" id="CHEBI:17154"/>
        <dbReference type="ChEBI" id="CHEBI:57540"/>
        <dbReference type="ChEBI" id="CHEBI:57967"/>
        <dbReference type="EC" id="3.2.2.6"/>
    </reaction>
    <physiologicalReaction direction="left-to-right" evidence="11">
        <dbReference type="Rhea" id="RHEA:16302"/>
    </physiologicalReaction>
</comment>
<organism evidence="15 16">
    <name type="scientific">Vitis rotundifolia</name>
    <name type="common">Muscadine grape</name>
    <dbReference type="NCBI Taxonomy" id="103349"/>
    <lineage>
        <taxon>Eukaryota</taxon>
        <taxon>Viridiplantae</taxon>
        <taxon>Streptophyta</taxon>
        <taxon>Embryophyta</taxon>
        <taxon>Tracheophyta</taxon>
        <taxon>Spermatophyta</taxon>
        <taxon>Magnoliopsida</taxon>
        <taxon>eudicotyledons</taxon>
        <taxon>Gunneridae</taxon>
        <taxon>Pentapetalae</taxon>
        <taxon>rosids</taxon>
        <taxon>Vitales</taxon>
        <taxon>Vitaceae</taxon>
        <taxon>Viteae</taxon>
        <taxon>Vitis</taxon>
    </lineage>
</organism>
<dbReference type="SUPFAM" id="SSF52200">
    <property type="entry name" value="Toll/Interleukin receptor TIR domain"/>
    <property type="match status" value="1"/>
</dbReference>
<evidence type="ECO:0000256" key="12">
    <source>
        <dbReference type="ARBA" id="ARBA00061488"/>
    </source>
</evidence>
<accession>A0AA39DB01</accession>
<dbReference type="InterPro" id="IPR027417">
    <property type="entry name" value="P-loop_NTPase"/>
</dbReference>
<feature type="region of interest" description="Disordered" evidence="13">
    <location>
        <begin position="1012"/>
        <end position="1039"/>
    </location>
</feature>
<dbReference type="Gene3D" id="1.10.8.430">
    <property type="entry name" value="Helical domain of apoptotic protease-activating factors"/>
    <property type="match status" value="1"/>
</dbReference>
<dbReference type="PANTHER" id="PTHR11017:SF570">
    <property type="entry name" value="DISEASE RESISTANCE PROTEIN (TIR-NBS CLASS)-RELATED"/>
    <property type="match status" value="1"/>
</dbReference>
<dbReference type="SMART" id="SM00255">
    <property type="entry name" value="TIR"/>
    <property type="match status" value="1"/>
</dbReference>
<proteinExistence type="inferred from homology"/>
<dbReference type="InterPro" id="IPR003591">
    <property type="entry name" value="Leu-rich_rpt_typical-subtyp"/>
</dbReference>
<evidence type="ECO:0000256" key="8">
    <source>
        <dbReference type="ARBA" id="ARBA00022821"/>
    </source>
</evidence>
<evidence type="ECO:0000256" key="10">
    <source>
        <dbReference type="ARBA" id="ARBA00023242"/>
    </source>
</evidence>
<dbReference type="InterPro" id="IPR032675">
    <property type="entry name" value="LRR_dom_sf"/>
</dbReference>
<evidence type="ECO:0000313" key="16">
    <source>
        <dbReference type="Proteomes" id="UP001168098"/>
    </source>
</evidence>
<gene>
    <name evidence="15" type="ORF">PVL29_024538</name>
</gene>
<evidence type="ECO:0000259" key="14">
    <source>
        <dbReference type="PROSITE" id="PS50104"/>
    </source>
</evidence>
<dbReference type="GO" id="GO:0007165">
    <property type="term" value="P:signal transduction"/>
    <property type="evidence" value="ECO:0007669"/>
    <property type="project" value="InterPro"/>
</dbReference>
<dbReference type="PROSITE" id="PS50104">
    <property type="entry name" value="TIR"/>
    <property type="match status" value="1"/>
</dbReference>
<comment type="subcellular location">
    <subcellularLocation>
        <location evidence="2">Cytoplasm</location>
    </subcellularLocation>
    <subcellularLocation>
        <location evidence="1">Nucleus</location>
    </subcellularLocation>
</comment>
<keyword evidence="7" id="KW-0378">Hydrolase</keyword>
<dbReference type="InterPro" id="IPR001611">
    <property type="entry name" value="Leu-rich_rpt"/>
</dbReference>
<dbReference type="InterPro" id="IPR000157">
    <property type="entry name" value="TIR_dom"/>
</dbReference>
<dbReference type="GO" id="GO:0050832">
    <property type="term" value="P:defense response to fungus"/>
    <property type="evidence" value="ECO:0007669"/>
    <property type="project" value="UniProtKB-ARBA"/>
</dbReference>
<dbReference type="EC" id="3.2.2.6" evidence="3"/>
<dbReference type="PRINTS" id="PR00364">
    <property type="entry name" value="DISEASERSIST"/>
</dbReference>
<dbReference type="GO" id="GO:0043068">
    <property type="term" value="P:positive regulation of programmed cell death"/>
    <property type="evidence" value="ECO:0007669"/>
    <property type="project" value="UniProtKB-ARBA"/>
</dbReference>
<sequence>MASASTSTHEGIYDVFLSFRGETRYHFTDHLYSALRDNGVHTFRDDEELERGDVIAPGLLKAIEQSRISIVIFSENYAQSRWCLDELVKIIECMTERKQIVLPVFYHVDPSHVRKQMGSYGEAFAYHEKDADLKKREKIQKWRTALTETSNLSGWHLLDNQSESNVIKEITDKIITRLNPRSLYVGKNIVGMNIRLEKLLSLINIDSNDVCFVGICGLGGIGKTTIAKALYNKISNQFQGASFLANVRENSEKHSDILQLQRQLLDDIEKGKNRKISNVHEGMDAIKKVLSLGRVLVVLDDVDNFEQLKHFAGEHDWFGPGSRILITTRNKHLLHVHGVDKYHEIEELNSEEALQLFSLYAFKPNCHQEDYEDLPDRIVKYAKGLPLALRVLGSHLCERTPSEWESELHKLEREPIQEIQNVLKISYDGLDRTQGEIFLDIACFFKGQDKDFVSRILDGCDFYAESGFSVLCDRCLITILDNKIHMHDLIQQMGWHIVREQNPEKPGKWSRLWEREDVFRVLTRYEGTEAIKGIFLDMSTSKQLQFTTEAFKMMNDLRLLKVHQDANYDSAVKYWTLAGLFEMHLSQVHFCRDFKFPSQELRYLHWDGYPLESLPSNFYAENLVELNLRCSNIKQLWETELFKKLKVINLSHSQHLNKIPNPSSVPNLEILTLEGCINLESLPRSIYKLRRLTTLCCGGCKNLRSFPEIMGNMEKLRKLDLDNTAIVKLPSSIEHLKGLEYLDLSNCKDLITIPQSICNLTSLKFLNFDFCSKLEKLPEDLKSLKCLQKLYLQDLNCQLPSVSGLCSLKVLNLSESNVTDKGILINICHLSSLEELYLNNCNLMGEIPSEVCQLSSLKELDLSWNHFSSIPASISQLSKLKALGLSHCRNLLQIPELPSTLQFLDAHNSHFTLSSPSSFLPSSFSEFQDLVCGSSFQLCVCYSYSYFEEGVSIFFPGISGIPEWIMGENMGNHVTIDLPQDWFEDKDFLGFALCSAYVPLDDESKDDFEHGFEDKSEIQSENESDHDEWAHKSEDESENGSAYKFDNKYVYEHSPCSLECDLTFHGDQSKFSIYPSLSAWCECCENDGASGQMWVLYYPKFAIKKNYHSNTWGRLKASFHGYFNGMPVKVEKCGVQLIYAKNDEYNCPTLTTMPDTWNMECLQKLYLDGTAIKEIPSSIDSLSILVEFYTRNCKNLESLPRSICRLKYLQVLCCSGCSKLGSFPELMENMNNLRELHLHGTAIQDLPSSIENLKGLKFLDLASCKKLVTLPTHICNLKSLKTLHVYGCSKLNKLPKSLGSLQCLEHLDAGCLGSIASQLPSLSGLCSLRILHLNGLNLMQWSIQDDICRLYSLEVLDLTNCNLIDDGIADEIFHLSSLQVLLLSRNHISKIPAGISQLSKLQVLGFSHCKMAVEIPELPSSLRSIDVHACTGLKILSNPSSLFWASLFKCFKSAIQDLECGNHCYDPSPEAWPDFCYFGQGISILIPRSSGIPEWIRHQKNGSRVTTELPRYWYKNKDLLGFALFCVHIPLDNESVDISEDEDLPCCSLKCELTFRGDQFAFLDDLSLDSWCECYKNDGASGQVWVLYHPKVAIKEKYHSNKWRRLKASFHCYLNGTPVKVERCGMQLIYVDNDVYSCPTKNTTQ</sequence>
<dbReference type="Gene3D" id="3.40.50.10140">
    <property type="entry name" value="Toll/interleukin-1 receptor homology (TIR) domain"/>
    <property type="match status" value="1"/>
</dbReference>
<dbReference type="InterPro" id="IPR045344">
    <property type="entry name" value="C-JID"/>
</dbReference>
<evidence type="ECO:0000256" key="1">
    <source>
        <dbReference type="ARBA" id="ARBA00004123"/>
    </source>
</evidence>
<evidence type="ECO:0000256" key="9">
    <source>
        <dbReference type="ARBA" id="ARBA00023027"/>
    </source>
</evidence>
<dbReference type="PROSITE" id="PS51450">
    <property type="entry name" value="LRR"/>
    <property type="match status" value="2"/>
</dbReference>
<comment type="caution">
    <text evidence="15">The sequence shown here is derived from an EMBL/GenBank/DDBJ whole genome shotgun (WGS) entry which is preliminary data.</text>
</comment>
<comment type="similarity">
    <text evidence="12">Belongs to the disease resistance TIR-NB-LRR family.</text>
</comment>
<dbReference type="FunFam" id="3.40.50.10140:FF:000007">
    <property type="entry name" value="Disease resistance protein (TIR-NBS-LRR class)"/>
    <property type="match status" value="1"/>
</dbReference>
<dbReference type="PANTHER" id="PTHR11017">
    <property type="entry name" value="LEUCINE-RICH REPEAT-CONTAINING PROTEIN"/>
    <property type="match status" value="1"/>
</dbReference>
<dbReference type="Gene3D" id="3.80.10.10">
    <property type="entry name" value="Ribonuclease Inhibitor"/>
    <property type="match status" value="4"/>
</dbReference>
<dbReference type="InterPro" id="IPR011713">
    <property type="entry name" value="Leu-rich_rpt_3"/>
</dbReference>
<dbReference type="InterPro" id="IPR055414">
    <property type="entry name" value="LRR_R13L4/SHOC2-like"/>
</dbReference>
<keyword evidence="4" id="KW-0963">Cytoplasm</keyword>
<evidence type="ECO:0000313" key="15">
    <source>
        <dbReference type="EMBL" id="KAJ9675667.1"/>
    </source>
</evidence>
<dbReference type="Proteomes" id="UP001168098">
    <property type="component" value="Unassembled WGS sequence"/>
</dbReference>
<dbReference type="InterPro" id="IPR042197">
    <property type="entry name" value="Apaf_helical"/>
</dbReference>
<evidence type="ECO:0000256" key="5">
    <source>
        <dbReference type="ARBA" id="ARBA00022614"/>
    </source>
</evidence>
<dbReference type="GO" id="GO:0005634">
    <property type="term" value="C:nucleus"/>
    <property type="evidence" value="ECO:0007669"/>
    <property type="project" value="UniProtKB-SubCell"/>
</dbReference>
<dbReference type="FunFam" id="1.10.8.430:FF:000002">
    <property type="entry name" value="Disease resistance protein (TIR-NBS-LRR class)"/>
    <property type="match status" value="1"/>
</dbReference>
<protein>
    <recommendedName>
        <fullName evidence="3">ADP-ribosyl cyclase/cyclic ADP-ribose hydrolase</fullName>
        <ecNumber evidence="3">3.2.2.6</ecNumber>
    </recommendedName>
</protein>
<evidence type="ECO:0000256" key="13">
    <source>
        <dbReference type="SAM" id="MobiDB-lite"/>
    </source>
</evidence>
<dbReference type="Pfam" id="PF23282">
    <property type="entry name" value="WHD_ROQ1"/>
    <property type="match status" value="1"/>
</dbReference>
<evidence type="ECO:0000256" key="11">
    <source>
        <dbReference type="ARBA" id="ARBA00047304"/>
    </source>
</evidence>
<dbReference type="Pfam" id="PF23286">
    <property type="entry name" value="LRR_13"/>
    <property type="match status" value="1"/>
</dbReference>
<reference evidence="15 16" key="1">
    <citation type="journal article" date="2023" name="BMC Biotechnol.">
        <title>Vitis rotundifolia cv Carlos genome sequencing.</title>
        <authorList>
            <person name="Huff M."/>
            <person name="Hulse-Kemp A."/>
            <person name="Scheffler B."/>
            <person name="Youngblood R."/>
            <person name="Simpson S."/>
            <person name="Babiker E."/>
            <person name="Staton M."/>
        </authorList>
    </citation>
    <scope>NUCLEOTIDE SEQUENCE [LARGE SCALE GENOMIC DNA]</scope>
    <source>
        <tissue evidence="15">Leaf</tissue>
    </source>
</reference>
<dbReference type="GO" id="GO:0061809">
    <property type="term" value="F:NAD+ nucleosidase activity, cyclic ADP-ribose generating"/>
    <property type="evidence" value="ECO:0007669"/>
    <property type="project" value="UniProtKB-EC"/>
</dbReference>
<evidence type="ECO:0000256" key="4">
    <source>
        <dbReference type="ARBA" id="ARBA00022490"/>
    </source>
</evidence>
<keyword evidence="9" id="KW-0520">NAD</keyword>
<evidence type="ECO:0000256" key="3">
    <source>
        <dbReference type="ARBA" id="ARBA00011982"/>
    </source>
</evidence>
<dbReference type="Pfam" id="PF00931">
    <property type="entry name" value="NB-ARC"/>
    <property type="match status" value="1"/>
</dbReference>
<keyword evidence="16" id="KW-1185">Reference proteome</keyword>